<dbReference type="Proteomes" id="UP001237105">
    <property type="component" value="Unassembled WGS sequence"/>
</dbReference>
<keyword evidence="6" id="KW-1185">Reference proteome</keyword>
<organism evidence="5 6">
    <name type="scientific">Streptomyces luteolus</name>
    <dbReference type="NCBI Taxonomy" id="3043615"/>
    <lineage>
        <taxon>Bacteria</taxon>
        <taxon>Bacillati</taxon>
        <taxon>Actinomycetota</taxon>
        <taxon>Actinomycetes</taxon>
        <taxon>Kitasatosporales</taxon>
        <taxon>Streptomycetaceae</taxon>
        <taxon>Streptomyces</taxon>
    </lineage>
</organism>
<reference evidence="5 6" key="1">
    <citation type="submission" date="2023-05" db="EMBL/GenBank/DDBJ databases">
        <title>Draft genome sequence of Streptomyces sp. B-S-A12 isolated from a cave soil in Thailand.</title>
        <authorList>
            <person name="Chamroensaksri N."/>
            <person name="Muangham S."/>
        </authorList>
    </citation>
    <scope>NUCLEOTIDE SEQUENCE [LARGE SCALE GENOMIC DNA]</scope>
    <source>
        <strain evidence="5 6">B-S-A12</strain>
    </source>
</reference>
<evidence type="ECO:0000256" key="1">
    <source>
        <dbReference type="ARBA" id="ARBA00023015"/>
    </source>
</evidence>
<accession>A0ABT6SVH3</accession>
<dbReference type="SUPFAM" id="SSF46785">
    <property type="entry name" value="Winged helix' DNA-binding domain"/>
    <property type="match status" value="2"/>
</dbReference>
<dbReference type="PANTHER" id="PTHR43537">
    <property type="entry name" value="TRANSCRIPTIONAL REGULATOR, GNTR FAMILY"/>
    <property type="match status" value="1"/>
</dbReference>
<feature type="domain" description="HTH gntR-type" evidence="4">
    <location>
        <begin position="99"/>
        <end position="169"/>
    </location>
</feature>
<dbReference type="PROSITE" id="PS50949">
    <property type="entry name" value="HTH_GNTR"/>
    <property type="match status" value="2"/>
</dbReference>
<dbReference type="InterPro" id="IPR000524">
    <property type="entry name" value="Tscrpt_reg_HTH_GntR"/>
</dbReference>
<evidence type="ECO:0000259" key="4">
    <source>
        <dbReference type="PROSITE" id="PS50949"/>
    </source>
</evidence>
<dbReference type="Gene3D" id="1.10.10.10">
    <property type="entry name" value="Winged helix-like DNA-binding domain superfamily/Winged helix DNA-binding domain"/>
    <property type="match status" value="2"/>
</dbReference>
<evidence type="ECO:0000256" key="3">
    <source>
        <dbReference type="ARBA" id="ARBA00023163"/>
    </source>
</evidence>
<comment type="caution">
    <text evidence="5">The sequence shown here is derived from an EMBL/GenBank/DDBJ whole genome shotgun (WGS) entry which is preliminary data.</text>
</comment>
<sequence>MVAVHEQSEETWPTRNTDVARAREAYEAMRRGICEGDWRPGRVLSYPVIAEVFGINWETVCYALRLLRRDGLVETRPRLGTRVRVAGETWHPPEKDQAVPHAVWIERKIRERLADGDYPVGTRFPSLAAVAEEFGVSIATVRHGLRPLLAEEYLVTSRYKRAGTLVGQRAGEVARDELLQLAARNKLPAALKAFGESKSLAEWSRDPRCSVSYTVLKTRFVVYGWTLDEALRRPSS</sequence>
<keyword evidence="1" id="KW-0805">Transcription regulation</keyword>
<proteinExistence type="predicted"/>
<dbReference type="InterPro" id="IPR036390">
    <property type="entry name" value="WH_DNA-bd_sf"/>
</dbReference>
<name>A0ABT6SVH3_9ACTN</name>
<dbReference type="InterPro" id="IPR036388">
    <property type="entry name" value="WH-like_DNA-bd_sf"/>
</dbReference>
<dbReference type="Pfam" id="PF00392">
    <property type="entry name" value="GntR"/>
    <property type="match status" value="2"/>
</dbReference>
<keyword evidence="2" id="KW-0238">DNA-binding</keyword>
<gene>
    <name evidence="5" type="ORF">QIT00_08650</name>
</gene>
<dbReference type="SMART" id="SM00345">
    <property type="entry name" value="HTH_GNTR"/>
    <property type="match status" value="2"/>
</dbReference>
<protein>
    <submittedName>
        <fullName evidence="5">GntR family transcriptional regulator</fullName>
    </submittedName>
</protein>
<dbReference type="EMBL" id="JASCIS010000006">
    <property type="protein sequence ID" value="MDI3418632.1"/>
    <property type="molecule type" value="Genomic_DNA"/>
</dbReference>
<dbReference type="PANTHER" id="PTHR43537:SF5">
    <property type="entry name" value="UXU OPERON TRANSCRIPTIONAL REGULATOR"/>
    <property type="match status" value="1"/>
</dbReference>
<keyword evidence="3" id="KW-0804">Transcription</keyword>
<evidence type="ECO:0000256" key="2">
    <source>
        <dbReference type="ARBA" id="ARBA00023125"/>
    </source>
</evidence>
<feature type="domain" description="HTH gntR-type" evidence="4">
    <location>
        <begin position="19"/>
        <end position="86"/>
    </location>
</feature>
<evidence type="ECO:0000313" key="6">
    <source>
        <dbReference type="Proteomes" id="UP001237105"/>
    </source>
</evidence>
<evidence type="ECO:0000313" key="5">
    <source>
        <dbReference type="EMBL" id="MDI3418632.1"/>
    </source>
</evidence>